<dbReference type="AlphaFoldDB" id="A0A1B1AEN2"/>
<accession>A0A1B1AEN2</accession>
<feature type="chain" id="PRO_5008518671" description="DUF6265 domain-containing protein" evidence="1">
    <location>
        <begin position="19"/>
        <end position="157"/>
    </location>
</feature>
<name>A0A1B1AEN2_9PROT</name>
<feature type="domain" description="DUF6265" evidence="2">
    <location>
        <begin position="26"/>
        <end position="130"/>
    </location>
</feature>
<keyword evidence="4" id="KW-1185">Reference proteome</keyword>
<evidence type="ECO:0000256" key="1">
    <source>
        <dbReference type="SAM" id="SignalP"/>
    </source>
</evidence>
<dbReference type="EMBL" id="CP013244">
    <property type="protein sequence ID" value="ANP45026.1"/>
    <property type="molecule type" value="Genomic_DNA"/>
</dbReference>
<evidence type="ECO:0000259" key="2">
    <source>
        <dbReference type="Pfam" id="PF19780"/>
    </source>
</evidence>
<dbReference type="STRING" id="1759059.ATE48_03365"/>
<protein>
    <recommendedName>
        <fullName evidence="2">DUF6265 domain-containing protein</fullName>
    </recommendedName>
</protein>
<keyword evidence="1" id="KW-0732">Signal</keyword>
<evidence type="ECO:0000313" key="3">
    <source>
        <dbReference type="EMBL" id="ANP45026.1"/>
    </source>
</evidence>
<reference evidence="3 4" key="1">
    <citation type="submission" date="2015-11" db="EMBL/GenBank/DDBJ databases">
        <title>Whole-Genome Sequence of Candidatus Oderbacter manganicum from the National Park Lower Oder Valley, Germany.</title>
        <authorList>
            <person name="Braun B."/>
            <person name="Liere K."/>
            <person name="Szewzyk U."/>
        </authorList>
    </citation>
    <scope>NUCLEOTIDE SEQUENCE [LARGE SCALE GENOMIC DNA]</scope>
    <source>
        <strain evidence="3 4">OTSz_A_272</strain>
    </source>
</reference>
<organism evidence="3 4">
    <name type="scientific">Candidatus Viadribacter manganicus</name>
    <dbReference type="NCBI Taxonomy" id="1759059"/>
    <lineage>
        <taxon>Bacteria</taxon>
        <taxon>Pseudomonadati</taxon>
        <taxon>Pseudomonadota</taxon>
        <taxon>Alphaproteobacteria</taxon>
        <taxon>Hyphomonadales</taxon>
        <taxon>Hyphomonadaceae</taxon>
        <taxon>Candidatus Viadribacter</taxon>
    </lineage>
</organism>
<sequence>MRLVLFFAALLFAPAAFAQDVSDLRWLRGCWQTEPPREAESGATFTEVWIAPEAPIILGYDYHEGEGEIQGWSQMRIESNGAPELVDMPLGSFPIRYRLMDEEVDNHVSFQNLEHDFPQRIEYRREGNRLYRRISNGGVDAQEFIFHRIRCPASLRP</sequence>
<gene>
    <name evidence="3" type="ORF">ATE48_03365</name>
</gene>
<dbReference type="OrthoDB" id="5382295at2"/>
<dbReference type="KEGG" id="cbot:ATE48_03365"/>
<feature type="signal peptide" evidence="1">
    <location>
        <begin position="1"/>
        <end position="18"/>
    </location>
</feature>
<dbReference type="RefSeq" id="WP_066767792.1">
    <property type="nucleotide sequence ID" value="NZ_CP013244.1"/>
</dbReference>
<dbReference type="InterPro" id="IPR046232">
    <property type="entry name" value="DUF6265"/>
</dbReference>
<dbReference type="Proteomes" id="UP000092498">
    <property type="component" value="Chromosome"/>
</dbReference>
<dbReference type="InParanoid" id="A0A1B1AEN2"/>
<evidence type="ECO:0000313" key="4">
    <source>
        <dbReference type="Proteomes" id="UP000092498"/>
    </source>
</evidence>
<proteinExistence type="predicted"/>
<dbReference type="Pfam" id="PF19780">
    <property type="entry name" value="DUF6265"/>
    <property type="match status" value="1"/>
</dbReference>